<dbReference type="InterPro" id="IPR046883">
    <property type="entry name" value="T6SS_FHA_C"/>
</dbReference>
<dbReference type="Pfam" id="PF20232">
    <property type="entry name" value="T6SS_FHA_C"/>
    <property type="match status" value="1"/>
</dbReference>
<evidence type="ECO:0000313" key="4">
    <source>
        <dbReference type="Proteomes" id="UP001367030"/>
    </source>
</evidence>
<protein>
    <submittedName>
        <fullName evidence="3">Type VI secretion system-associated FHA domain protein TagH</fullName>
    </submittedName>
</protein>
<feature type="compositionally biased region" description="Pro residues" evidence="1">
    <location>
        <begin position="343"/>
        <end position="368"/>
    </location>
</feature>
<dbReference type="SMART" id="SM00240">
    <property type="entry name" value="FHA"/>
    <property type="match status" value="1"/>
</dbReference>
<dbReference type="CDD" id="cd00060">
    <property type="entry name" value="FHA"/>
    <property type="match status" value="1"/>
</dbReference>
<evidence type="ECO:0000256" key="1">
    <source>
        <dbReference type="SAM" id="MobiDB-lite"/>
    </source>
</evidence>
<organism evidence="3 4">
    <name type="scientific">Variovorax robiniae</name>
    <dbReference type="NCBI Taxonomy" id="1836199"/>
    <lineage>
        <taxon>Bacteria</taxon>
        <taxon>Pseudomonadati</taxon>
        <taxon>Pseudomonadota</taxon>
        <taxon>Betaproteobacteria</taxon>
        <taxon>Burkholderiales</taxon>
        <taxon>Comamonadaceae</taxon>
        <taxon>Variovorax</taxon>
    </lineage>
</organism>
<dbReference type="PROSITE" id="PS50006">
    <property type="entry name" value="FHA_DOMAIN"/>
    <property type="match status" value="1"/>
</dbReference>
<name>A0ABU8XFR3_9BURK</name>
<comment type="caution">
    <text evidence="3">The sequence shown here is derived from an EMBL/GenBank/DDBJ whole genome shotgun (WGS) entry which is preliminary data.</text>
</comment>
<dbReference type="InterPro" id="IPR000253">
    <property type="entry name" value="FHA_dom"/>
</dbReference>
<feature type="compositionally biased region" description="Low complexity" evidence="1">
    <location>
        <begin position="369"/>
        <end position="380"/>
    </location>
</feature>
<proteinExistence type="predicted"/>
<dbReference type="Proteomes" id="UP001367030">
    <property type="component" value="Unassembled WGS sequence"/>
</dbReference>
<dbReference type="EMBL" id="JBBKZS010000013">
    <property type="protein sequence ID" value="MEJ8857870.1"/>
    <property type="molecule type" value="Genomic_DNA"/>
</dbReference>
<dbReference type="RefSeq" id="WP_340337939.1">
    <property type="nucleotide sequence ID" value="NZ_JBBKZS010000013.1"/>
</dbReference>
<sequence length="587" mass="60377">MIQIAVVSRQGQPPDRPISARFGPAGGTIGRADTNTLVLDDPDRTVSRVHAQVLWREGRFFIVDRGANPLQSNGHSVGAGKEAPLADGDKLVVGSFVLSVQDTAAAQAPAAPPSHSSLAPSPGAILPTDDDPFADLLAGLSPPAAPPPPPAARPGRAAPVDPLFFPDPMGGNDPLRGHALEADPFADLLGSAAPPPPAGSANQDLSGLGLLPGPASNIDELFGGLGGSGPGSDPFGESPLGALLVQPNLSSNVDPLASLQATPKPVAAPRSDHVPIGQFGYTPPKGVVPPGGASGGSLMDDLGANPTVPTPLFGDLIDEPATSPSGRRLPVDADDDPFANLLGPPPAAPVAKPVAPPRTAPMASPPAATPRAAPTPMAPAASAAPAAAPASDDVLFAAFLRGVNSNHQMPTALTPELMERIGALLRTAAEGTLQLLHARQEVKRGVQAELTMIAAQANNPLKFSPTAEVALAHLLGTGVRGFMSPEEAMRDAYDDLRAHEFGVMVGMRAALAHVLARFTPAELEKKIVSKSAFDAFFSNRKAKLWDEFVSLYGGIAAEAEDDFHSLFGKAFVQAYDEQMARLKAGRK</sequence>
<feature type="compositionally biased region" description="Pro residues" evidence="1">
    <location>
        <begin position="143"/>
        <end position="152"/>
    </location>
</feature>
<dbReference type="NCBIfam" id="TIGR03354">
    <property type="entry name" value="VI_FHA"/>
    <property type="match status" value="1"/>
</dbReference>
<keyword evidence="4" id="KW-1185">Reference proteome</keyword>
<dbReference type="InterPro" id="IPR017735">
    <property type="entry name" value="T6SS_FHA"/>
</dbReference>
<evidence type="ECO:0000259" key="2">
    <source>
        <dbReference type="PROSITE" id="PS50006"/>
    </source>
</evidence>
<gene>
    <name evidence="3" type="primary">tagH</name>
    <name evidence="3" type="ORF">WKW79_25095</name>
</gene>
<feature type="region of interest" description="Disordered" evidence="1">
    <location>
        <begin position="6"/>
        <end position="27"/>
    </location>
</feature>
<dbReference type="SUPFAM" id="SSF49879">
    <property type="entry name" value="SMAD/FHA domain"/>
    <property type="match status" value="1"/>
</dbReference>
<dbReference type="Gene3D" id="2.60.200.20">
    <property type="match status" value="1"/>
</dbReference>
<reference evidence="3 4" key="1">
    <citation type="submission" date="2024-03" db="EMBL/GenBank/DDBJ databases">
        <title>Novel species of the genus Variovorax.</title>
        <authorList>
            <person name="Liu Q."/>
            <person name="Xin Y.-H."/>
        </authorList>
    </citation>
    <scope>NUCLEOTIDE SEQUENCE [LARGE SCALE GENOMIC DNA]</scope>
    <source>
        <strain evidence="3 4">KACC 18901</strain>
    </source>
</reference>
<dbReference type="Pfam" id="PF00498">
    <property type="entry name" value="FHA"/>
    <property type="match status" value="1"/>
</dbReference>
<evidence type="ECO:0000313" key="3">
    <source>
        <dbReference type="EMBL" id="MEJ8857870.1"/>
    </source>
</evidence>
<feature type="compositionally biased region" description="Low complexity" evidence="1">
    <location>
        <begin position="107"/>
        <end position="124"/>
    </location>
</feature>
<dbReference type="InterPro" id="IPR008984">
    <property type="entry name" value="SMAD_FHA_dom_sf"/>
</dbReference>
<feature type="domain" description="FHA" evidence="2">
    <location>
        <begin position="27"/>
        <end position="77"/>
    </location>
</feature>
<feature type="region of interest" description="Disordered" evidence="1">
    <location>
        <begin position="312"/>
        <end position="380"/>
    </location>
</feature>
<feature type="region of interest" description="Disordered" evidence="1">
    <location>
        <begin position="107"/>
        <end position="159"/>
    </location>
</feature>
<accession>A0ABU8XFR3</accession>